<dbReference type="Proteomes" id="UP000683360">
    <property type="component" value="Unassembled WGS sequence"/>
</dbReference>
<dbReference type="SMART" id="SM00355">
    <property type="entry name" value="ZnF_C2H2"/>
    <property type="match status" value="2"/>
</dbReference>
<dbReference type="EMBL" id="CAJPWZ010000561">
    <property type="protein sequence ID" value="CAG2196604.1"/>
    <property type="molecule type" value="Genomic_DNA"/>
</dbReference>
<keyword evidence="3" id="KW-1185">Reference proteome</keyword>
<dbReference type="InterPro" id="IPR013087">
    <property type="entry name" value="Znf_C2H2_type"/>
</dbReference>
<evidence type="ECO:0000259" key="1">
    <source>
        <dbReference type="PROSITE" id="PS00028"/>
    </source>
</evidence>
<comment type="caution">
    <text evidence="2">The sequence shown here is derived from an EMBL/GenBank/DDBJ whole genome shotgun (WGS) entry which is preliminary data.</text>
</comment>
<evidence type="ECO:0000313" key="3">
    <source>
        <dbReference type="Proteomes" id="UP000683360"/>
    </source>
</evidence>
<gene>
    <name evidence="2" type="ORF">MEDL_11417</name>
</gene>
<dbReference type="OrthoDB" id="10433429at2759"/>
<dbReference type="PROSITE" id="PS00028">
    <property type="entry name" value="ZINC_FINGER_C2H2_1"/>
    <property type="match status" value="1"/>
</dbReference>
<organism evidence="2 3">
    <name type="scientific">Mytilus edulis</name>
    <name type="common">Blue mussel</name>
    <dbReference type="NCBI Taxonomy" id="6550"/>
    <lineage>
        <taxon>Eukaryota</taxon>
        <taxon>Metazoa</taxon>
        <taxon>Spiralia</taxon>
        <taxon>Lophotrochozoa</taxon>
        <taxon>Mollusca</taxon>
        <taxon>Bivalvia</taxon>
        <taxon>Autobranchia</taxon>
        <taxon>Pteriomorphia</taxon>
        <taxon>Mytilida</taxon>
        <taxon>Mytiloidea</taxon>
        <taxon>Mytilidae</taxon>
        <taxon>Mytilinae</taxon>
        <taxon>Mytilus</taxon>
    </lineage>
</organism>
<sequence length="154" mass="18034">MRKEYELENTLIKHQEIVHSAKPILRCVLGGCKSRFVEESALQKHLLWHKSQGVLKCGNVHRASLTVENTTAMEEFNADNVEEFVERMNSILLTQRNENKSKQTQDVYRCSHCEFSTEDKTQYTKHYRHHAYLIRKQKNAEPQSHTCDKCETIA</sequence>
<evidence type="ECO:0000313" key="2">
    <source>
        <dbReference type="EMBL" id="CAG2196604.1"/>
    </source>
</evidence>
<dbReference type="AlphaFoldDB" id="A0A8S3QIH7"/>
<proteinExistence type="predicted"/>
<protein>
    <recommendedName>
        <fullName evidence="1">C2H2-type domain-containing protein</fullName>
    </recommendedName>
</protein>
<reference evidence="2" key="1">
    <citation type="submission" date="2021-03" db="EMBL/GenBank/DDBJ databases">
        <authorList>
            <person name="Bekaert M."/>
        </authorList>
    </citation>
    <scope>NUCLEOTIDE SEQUENCE</scope>
</reference>
<feature type="domain" description="C2H2-type" evidence="1">
    <location>
        <begin position="27"/>
        <end position="49"/>
    </location>
</feature>
<name>A0A8S3QIH7_MYTED</name>
<accession>A0A8S3QIH7</accession>